<evidence type="ECO:0000256" key="4">
    <source>
        <dbReference type="ARBA" id="ARBA00048574"/>
    </source>
</evidence>
<dbReference type="GO" id="GO:0016829">
    <property type="term" value="F:lyase activity"/>
    <property type="evidence" value="ECO:0007669"/>
    <property type="project" value="UniProtKB-KW"/>
</dbReference>
<comment type="catalytic activity">
    <reaction evidence="4">
        <text>apo-[citrate lyase ACP] + 2'-(5''-triphospho-alpha-D-ribosyl)-3'-dephospho-CoA = holo-[citrate lyase ACP] + diphosphate</text>
        <dbReference type="Rhea" id="RHEA:16333"/>
        <dbReference type="Rhea" id="RHEA-COMP:10157"/>
        <dbReference type="Rhea" id="RHEA-COMP:10158"/>
        <dbReference type="ChEBI" id="CHEBI:29999"/>
        <dbReference type="ChEBI" id="CHEBI:33019"/>
        <dbReference type="ChEBI" id="CHEBI:61378"/>
        <dbReference type="ChEBI" id="CHEBI:82683"/>
        <dbReference type="EC" id="2.7.7.61"/>
    </reaction>
</comment>
<reference evidence="5" key="1">
    <citation type="submission" date="2022-11" db="EMBL/GenBank/DDBJ databases">
        <title>Lacrimispora xylanolytica sy1, complete genome.</title>
        <authorList>
            <person name="Choi S."/>
        </authorList>
    </citation>
    <scope>NUCLEOTIDE SEQUENCE</scope>
    <source>
        <strain evidence="5">Sy1</strain>
    </source>
</reference>
<dbReference type="EC" id="2.7.7.61" evidence="1"/>
<accession>A0ABY7AA41</accession>
<sequence length="179" mass="20333">MENKQELVTLEEMLSFREDKVRMQEEMREAHKEAVIVALGMNIPGPKKNSPGILKAFFEGGQAIKEALDVRELVLEGEREVIKKEGCLKIFAVKSDDPVFIKKMTIDIEETHPLGRLFDMDVYDKTGNGISREQLGAPPRRCLLCGQEAKSCGRSRSHTIEELYARVEDIISSWLKKAR</sequence>
<gene>
    <name evidence="5" type="primary">citX</name>
    <name evidence="5" type="ORF">OW255_17275</name>
</gene>
<organism evidence="5 6">
    <name type="scientific">Lacrimispora xylanolytica</name>
    <dbReference type="NCBI Taxonomy" id="29375"/>
    <lineage>
        <taxon>Bacteria</taxon>
        <taxon>Bacillati</taxon>
        <taxon>Bacillota</taxon>
        <taxon>Clostridia</taxon>
        <taxon>Lachnospirales</taxon>
        <taxon>Lachnospiraceae</taxon>
        <taxon>Lacrimispora</taxon>
    </lineage>
</organism>
<evidence type="ECO:0000313" key="5">
    <source>
        <dbReference type="EMBL" id="WAJ23299.1"/>
    </source>
</evidence>
<dbReference type="EMBL" id="CP113524">
    <property type="protein sequence ID" value="WAJ23299.1"/>
    <property type="molecule type" value="Genomic_DNA"/>
</dbReference>
<keyword evidence="2 5" id="KW-0808">Transferase</keyword>
<dbReference type="NCBIfam" id="TIGR03124">
    <property type="entry name" value="citrate_citX"/>
    <property type="match status" value="1"/>
</dbReference>
<protein>
    <recommendedName>
        <fullName evidence="1">citrate lyase holo-[acyl-carrier protein] synthase</fullName>
        <ecNumber evidence="1">2.7.7.61</ecNumber>
    </recommendedName>
</protein>
<dbReference type="Proteomes" id="UP001163115">
    <property type="component" value="Chromosome"/>
</dbReference>
<dbReference type="RefSeq" id="WP_024835048.1">
    <property type="nucleotide sequence ID" value="NZ_CP113524.1"/>
</dbReference>
<name>A0ABY7AA41_9FIRM</name>
<evidence type="ECO:0000256" key="2">
    <source>
        <dbReference type="ARBA" id="ARBA00022679"/>
    </source>
</evidence>
<keyword evidence="5" id="KW-0456">Lyase</keyword>
<dbReference type="GO" id="GO:0050519">
    <property type="term" value="F:holo-citrate lyase synthase activity"/>
    <property type="evidence" value="ECO:0007669"/>
    <property type="project" value="UniProtKB-EC"/>
</dbReference>
<dbReference type="InterPro" id="IPR005551">
    <property type="entry name" value="CitX"/>
</dbReference>
<proteinExistence type="predicted"/>
<evidence type="ECO:0000313" key="6">
    <source>
        <dbReference type="Proteomes" id="UP001163115"/>
    </source>
</evidence>
<dbReference type="Pfam" id="PF03802">
    <property type="entry name" value="CitX"/>
    <property type="match status" value="1"/>
</dbReference>
<evidence type="ECO:0000256" key="3">
    <source>
        <dbReference type="ARBA" id="ARBA00022695"/>
    </source>
</evidence>
<keyword evidence="6" id="KW-1185">Reference proteome</keyword>
<evidence type="ECO:0000256" key="1">
    <source>
        <dbReference type="ARBA" id="ARBA00012524"/>
    </source>
</evidence>
<keyword evidence="3 5" id="KW-0548">Nucleotidyltransferase</keyword>